<reference evidence="2" key="1">
    <citation type="journal article" date="2020" name="Nat. Commun.">
        <title>Large-scale genome sequencing of mycorrhizal fungi provides insights into the early evolution of symbiotic traits.</title>
        <authorList>
            <person name="Miyauchi S."/>
            <person name="Kiss E."/>
            <person name="Kuo A."/>
            <person name="Drula E."/>
            <person name="Kohler A."/>
            <person name="Sanchez-Garcia M."/>
            <person name="Morin E."/>
            <person name="Andreopoulos B."/>
            <person name="Barry K.W."/>
            <person name="Bonito G."/>
            <person name="Buee M."/>
            <person name="Carver A."/>
            <person name="Chen C."/>
            <person name="Cichocki N."/>
            <person name="Clum A."/>
            <person name="Culley D."/>
            <person name="Crous P.W."/>
            <person name="Fauchery L."/>
            <person name="Girlanda M."/>
            <person name="Hayes R.D."/>
            <person name="Keri Z."/>
            <person name="LaButti K."/>
            <person name="Lipzen A."/>
            <person name="Lombard V."/>
            <person name="Magnuson J."/>
            <person name="Maillard F."/>
            <person name="Murat C."/>
            <person name="Nolan M."/>
            <person name="Ohm R.A."/>
            <person name="Pangilinan J."/>
            <person name="Pereira M.F."/>
            <person name="Perotto S."/>
            <person name="Peter M."/>
            <person name="Pfister S."/>
            <person name="Riley R."/>
            <person name="Sitrit Y."/>
            <person name="Stielow J.B."/>
            <person name="Szollosi G."/>
            <person name="Zifcakova L."/>
            <person name="Stursova M."/>
            <person name="Spatafora J.W."/>
            <person name="Tedersoo L."/>
            <person name="Vaario L.M."/>
            <person name="Yamada A."/>
            <person name="Yan M."/>
            <person name="Wang P."/>
            <person name="Xu J."/>
            <person name="Bruns T."/>
            <person name="Baldrian P."/>
            <person name="Vilgalys R."/>
            <person name="Dunand C."/>
            <person name="Henrissat B."/>
            <person name="Grigoriev I.V."/>
            <person name="Hibbett D."/>
            <person name="Nagy L.G."/>
            <person name="Martin F.M."/>
        </authorList>
    </citation>
    <scope>NUCLEOTIDE SEQUENCE</scope>
    <source>
        <strain evidence="2">UP504</strain>
    </source>
</reference>
<dbReference type="EMBL" id="MU129070">
    <property type="protein sequence ID" value="KAF9507841.1"/>
    <property type="molecule type" value="Genomic_DNA"/>
</dbReference>
<sequence length="145" mass="16354">LDALLQYDGQGNSLLVSGCPSCQLPGISRMYRCVECFDHDMVCKDCCLQQHNHLPLHHINVWNGRFFERTSLAAMGLKVYLGHTNCPMTKEPSLVPIIHTNGIHCVNVLLCGHGATVHPQYQLLRCSWYCQGHAATRAPNKYKHR</sequence>
<keyword evidence="3" id="KW-1185">Reference proteome</keyword>
<dbReference type="InterPro" id="IPR041457">
    <property type="entry name" value="CxC2_KDZ-assoc"/>
</dbReference>
<gene>
    <name evidence="2" type="ORF">BS47DRAFT_1303454</name>
</gene>
<evidence type="ECO:0000313" key="2">
    <source>
        <dbReference type="EMBL" id="KAF9507841.1"/>
    </source>
</evidence>
<proteinExistence type="predicted"/>
<dbReference type="OrthoDB" id="3004525at2759"/>
<accession>A0A9P6AN45</accession>
<dbReference type="Proteomes" id="UP000886523">
    <property type="component" value="Unassembled WGS sequence"/>
</dbReference>
<evidence type="ECO:0000313" key="3">
    <source>
        <dbReference type="Proteomes" id="UP000886523"/>
    </source>
</evidence>
<evidence type="ECO:0000259" key="1">
    <source>
        <dbReference type="Pfam" id="PF18803"/>
    </source>
</evidence>
<comment type="caution">
    <text evidence="2">The sequence shown here is derived from an EMBL/GenBank/DDBJ whole genome shotgun (WGS) entry which is preliminary data.</text>
</comment>
<dbReference type="AlphaFoldDB" id="A0A9P6AN45"/>
<dbReference type="Pfam" id="PF18803">
    <property type="entry name" value="CxC2"/>
    <property type="match status" value="1"/>
</dbReference>
<organism evidence="2 3">
    <name type="scientific">Hydnum rufescens UP504</name>
    <dbReference type="NCBI Taxonomy" id="1448309"/>
    <lineage>
        <taxon>Eukaryota</taxon>
        <taxon>Fungi</taxon>
        <taxon>Dikarya</taxon>
        <taxon>Basidiomycota</taxon>
        <taxon>Agaricomycotina</taxon>
        <taxon>Agaricomycetes</taxon>
        <taxon>Cantharellales</taxon>
        <taxon>Hydnaceae</taxon>
        <taxon>Hydnum</taxon>
    </lineage>
</organism>
<feature type="domain" description="CxC2-like cysteine cluster KDZ transposase-associated" evidence="1">
    <location>
        <begin position="72"/>
        <end position="131"/>
    </location>
</feature>
<feature type="non-terminal residue" evidence="2">
    <location>
        <position position="1"/>
    </location>
</feature>
<protein>
    <recommendedName>
        <fullName evidence="1">CxC2-like cysteine cluster KDZ transposase-associated domain-containing protein</fullName>
    </recommendedName>
</protein>
<name>A0A9P6AN45_9AGAM</name>